<feature type="region of interest" description="Disordered" evidence="1">
    <location>
        <begin position="313"/>
        <end position="340"/>
    </location>
</feature>
<organism evidence="3 4">
    <name type="scientific">Kalanchoe fedtschenkoi</name>
    <name type="common">Lavender scallops</name>
    <name type="synonym">South American air plant</name>
    <dbReference type="NCBI Taxonomy" id="63787"/>
    <lineage>
        <taxon>Eukaryota</taxon>
        <taxon>Viridiplantae</taxon>
        <taxon>Streptophyta</taxon>
        <taxon>Embryophyta</taxon>
        <taxon>Tracheophyta</taxon>
        <taxon>Spermatophyta</taxon>
        <taxon>Magnoliopsida</taxon>
        <taxon>eudicotyledons</taxon>
        <taxon>Gunneridae</taxon>
        <taxon>Pentapetalae</taxon>
        <taxon>Saxifragales</taxon>
        <taxon>Crassulaceae</taxon>
        <taxon>Kalanchoe</taxon>
    </lineage>
</organism>
<sequence>MSTAVLIITRTPPGYSPTNGKSVSRSGLSRRVAGSPFTSIGCYRSLSLNRAAPVRCAPKKAPICQASSSGQRRNPDFSRQNKQGFSRSRNRPNEERENFENLEESEPLSSKNGSLLSLSDTPKFQATASPGPREKEIVELFRKVQSQLRERAAVKEEKKIEALQGKGKENETVDSLLKLLRKHSVEQGKRRHSNSGSGDFVNHHSEPNGRPSGDRSANIFNSASPVKEEAKPHSASSSRRPASNFRKKSPVPHVKFQHVYTRPDAAASAPGIKTGSKIETHSDDLDLELEREFDPEPEPEMASLLSNMTILHEEDSCDDENSESEAEDENGDDEEEAADLSSLKLAELRTLAKARGLKGFSKLKKGELVELLSRDST</sequence>
<feature type="compositionally biased region" description="Basic and acidic residues" evidence="1">
    <location>
        <begin position="276"/>
        <end position="294"/>
    </location>
</feature>
<feature type="compositionally biased region" description="Polar residues" evidence="1">
    <location>
        <begin position="16"/>
        <end position="27"/>
    </location>
</feature>
<evidence type="ECO:0000313" key="4">
    <source>
        <dbReference type="Proteomes" id="UP000594263"/>
    </source>
</evidence>
<dbReference type="Proteomes" id="UP000594263">
    <property type="component" value="Unplaced"/>
</dbReference>
<dbReference type="PANTHER" id="PTHR34449">
    <property type="entry name" value="RHO TERMINATION FACTOR"/>
    <property type="match status" value="1"/>
</dbReference>
<accession>A0A7N0UIH9</accession>
<dbReference type="OMA" id="PRIKFQP"/>
<dbReference type="GO" id="GO:0006353">
    <property type="term" value="P:DNA-templated transcription termination"/>
    <property type="evidence" value="ECO:0007669"/>
    <property type="project" value="InterPro"/>
</dbReference>
<dbReference type="SMART" id="SM00959">
    <property type="entry name" value="Rho_N"/>
    <property type="match status" value="1"/>
</dbReference>
<dbReference type="Pfam" id="PF07498">
    <property type="entry name" value="Rho_N"/>
    <property type="match status" value="1"/>
</dbReference>
<dbReference type="Gramene" id="Kaladp0069s0096.1.v1.1">
    <property type="protein sequence ID" value="Kaladp0069s0096.1.v1.1"/>
    <property type="gene ID" value="Kaladp0069s0096.v1.1"/>
</dbReference>
<dbReference type="PANTHER" id="PTHR34449:SF5">
    <property type="entry name" value="ATP BINDING _ ATPASE"/>
    <property type="match status" value="1"/>
</dbReference>
<feature type="compositionally biased region" description="Low complexity" evidence="1">
    <location>
        <begin position="107"/>
        <end position="119"/>
    </location>
</feature>
<dbReference type="EnsemblPlants" id="Kaladp0069s0096.1.v1.1">
    <property type="protein sequence ID" value="Kaladp0069s0096.1.v1.1"/>
    <property type="gene ID" value="Kaladp0069s0096.v1.1"/>
</dbReference>
<reference evidence="3" key="1">
    <citation type="submission" date="2021-01" db="UniProtKB">
        <authorList>
            <consortium name="EnsemblPlants"/>
        </authorList>
    </citation>
    <scope>IDENTIFICATION</scope>
</reference>
<protein>
    <recommendedName>
        <fullName evidence="2">Rho termination factor-like N-terminal domain-containing protein</fullName>
    </recommendedName>
</protein>
<dbReference type="AlphaFoldDB" id="A0A7N0UIH9"/>
<dbReference type="InterPro" id="IPR011112">
    <property type="entry name" value="Rho-like_N"/>
</dbReference>
<evidence type="ECO:0000259" key="2">
    <source>
        <dbReference type="SMART" id="SM00959"/>
    </source>
</evidence>
<feature type="region of interest" description="Disordered" evidence="1">
    <location>
        <begin position="62"/>
        <end position="135"/>
    </location>
</feature>
<feature type="domain" description="Rho termination factor-like N-terminal" evidence="2">
    <location>
        <begin position="339"/>
        <end position="376"/>
    </location>
</feature>
<feature type="compositionally biased region" description="Basic and acidic residues" evidence="1">
    <location>
        <begin position="149"/>
        <end position="171"/>
    </location>
</feature>
<feature type="region of interest" description="Disordered" evidence="1">
    <location>
        <begin position="1"/>
        <end position="30"/>
    </location>
</feature>
<feature type="region of interest" description="Disordered" evidence="1">
    <location>
        <begin position="149"/>
        <end position="299"/>
    </location>
</feature>
<name>A0A7N0UIH9_KALFE</name>
<feature type="compositionally biased region" description="Acidic residues" evidence="1">
    <location>
        <begin position="315"/>
        <end position="338"/>
    </location>
</feature>
<proteinExistence type="predicted"/>
<feature type="compositionally biased region" description="Low complexity" evidence="1">
    <location>
        <begin position="233"/>
        <end position="243"/>
    </location>
</feature>
<feature type="compositionally biased region" description="Polar residues" evidence="1">
    <location>
        <begin position="65"/>
        <end position="84"/>
    </location>
</feature>
<keyword evidence="4" id="KW-1185">Reference proteome</keyword>
<evidence type="ECO:0000256" key="1">
    <source>
        <dbReference type="SAM" id="MobiDB-lite"/>
    </source>
</evidence>
<evidence type="ECO:0000313" key="3">
    <source>
        <dbReference type="EnsemblPlants" id="Kaladp0069s0096.1.v1.1"/>
    </source>
</evidence>